<dbReference type="InterPro" id="IPR052895">
    <property type="entry name" value="HetReg/Transcr_Mod"/>
</dbReference>
<dbReference type="EMBL" id="NHYE01005631">
    <property type="protein sequence ID" value="PPQ66402.1"/>
    <property type="molecule type" value="Genomic_DNA"/>
</dbReference>
<dbReference type="PANTHER" id="PTHR24148">
    <property type="entry name" value="ANKYRIN REPEAT DOMAIN-CONTAINING PROTEIN 39 HOMOLOG-RELATED"/>
    <property type="match status" value="1"/>
</dbReference>
<feature type="domain" description="Heterokaryon incompatibility" evidence="1">
    <location>
        <begin position="116"/>
        <end position="281"/>
    </location>
</feature>
<comment type="caution">
    <text evidence="2">The sequence shown here is derived from an EMBL/GenBank/DDBJ whole genome shotgun (WGS) entry which is preliminary data.</text>
</comment>
<dbReference type="InParanoid" id="A0A409VJF4"/>
<keyword evidence="3" id="KW-1185">Reference proteome</keyword>
<proteinExistence type="predicted"/>
<dbReference type="AlphaFoldDB" id="A0A409VJF4"/>
<dbReference type="Pfam" id="PF06985">
    <property type="entry name" value="HET"/>
    <property type="match status" value="1"/>
</dbReference>
<reference evidence="2 3" key="1">
    <citation type="journal article" date="2018" name="Evol. Lett.">
        <title>Horizontal gene cluster transfer increased hallucinogenic mushroom diversity.</title>
        <authorList>
            <person name="Reynolds H.T."/>
            <person name="Vijayakumar V."/>
            <person name="Gluck-Thaler E."/>
            <person name="Korotkin H.B."/>
            <person name="Matheny P.B."/>
            <person name="Slot J.C."/>
        </authorList>
    </citation>
    <scope>NUCLEOTIDE SEQUENCE [LARGE SCALE GENOMIC DNA]</scope>
    <source>
        <strain evidence="2 3">SRW20</strain>
    </source>
</reference>
<dbReference type="PANTHER" id="PTHR24148:SF73">
    <property type="entry name" value="HET DOMAIN PROTEIN (AFU_ORTHOLOGUE AFUA_8G01020)"/>
    <property type="match status" value="1"/>
</dbReference>
<organism evidence="2 3">
    <name type="scientific">Gymnopilus dilepis</name>
    <dbReference type="NCBI Taxonomy" id="231916"/>
    <lineage>
        <taxon>Eukaryota</taxon>
        <taxon>Fungi</taxon>
        <taxon>Dikarya</taxon>
        <taxon>Basidiomycota</taxon>
        <taxon>Agaricomycotina</taxon>
        <taxon>Agaricomycetes</taxon>
        <taxon>Agaricomycetidae</taxon>
        <taxon>Agaricales</taxon>
        <taxon>Agaricineae</taxon>
        <taxon>Hymenogastraceae</taxon>
        <taxon>Gymnopilus</taxon>
    </lineage>
</organism>
<dbReference type="OrthoDB" id="3542217at2759"/>
<dbReference type="InterPro" id="IPR010730">
    <property type="entry name" value="HET"/>
</dbReference>
<protein>
    <recommendedName>
        <fullName evidence="1">Heterokaryon incompatibility domain-containing protein</fullName>
    </recommendedName>
</protein>
<sequence>MSVTALDLNPIFDYPTLSDHGENLLRRIANQFQANPFDSPDQATLMMDGVQFMMQRSLSTMCKTDLTAPLPPLDDEAHDPPSFQKCRKCAEEYVVKLRDGGFVTIVAGMPKPDSAYKTMSYVWGPHPERPLSVPCVSCGHVTLVPMINNQRFRNLTELGGSGNTVWIDAISINQYDKDDVAAHVVAMGHIYRNAKCVSVLLPISDKPAFDCLVEIKKNARLILLHYRNFIDNSDFTITDPDTGETFHALTEICQLFLKNLQNLSDHLHRFSYWSRAWTFQEWALARDLEIALEGGSADSCFNLKSLVLGAAMLISRYKILQHQYAEIKLGEGITHGRVPPIFESIKALFPDEDLFLSAEEIDPKEVSFQANFPHFGISHLLGIRSVPPLPSSHQVDTPQSIDTSDTRPDDLAKLRARLKLLLSAFAASRRQATHEADLIACWASMCNVRYAYDRHDDFRSALKKVSEALRSQGIIMYNFLPDTKGGLRTPAELFNVYVRYHPQLNATNEAELPGAPIFTGRADTVSHMVFSLDNISLPTQWYDDANGTRQQLRKIAGAKIEQVANLDGNLEDIMSTFASKAIYGEQFDTINAMFWPVDNVALQYLEKLPSERLSIAKLVVVNVPFYKDIVQGTAPHHLYLWAVLPIDIVEDELSVCRELTHGVLVLNVERMGTTHIAAYLTLSDHFSGTFLVKTDDDGVIDMSLKIPERGDIQFSIFRQISLRRLNGKVYFE</sequence>
<evidence type="ECO:0000259" key="1">
    <source>
        <dbReference type="Pfam" id="PF06985"/>
    </source>
</evidence>
<accession>A0A409VJF4</accession>
<dbReference type="Proteomes" id="UP000284706">
    <property type="component" value="Unassembled WGS sequence"/>
</dbReference>
<evidence type="ECO:0000313" key="2">
    <source>
        <dbReference type="EMBL" id="PPQ66402.1"/>
    </source>
</evidence>
<gene>
    <name evidence="2" type="ORF">CVT26_011272</name>
</gene>
<name>A0A409VJF4_9AGAR</name>
<evidence type="ECO:0000313" key="3">
    <source>
        <dbReference type="Proteomes" id="UP000284706"/>
    </source>
</evidence>